<comment type="subcellular location">
    <subcellularLocation>
        <location evidence="1">Cell membrane</location>
        <topology evidence="1">Multi-pass membrane protein</topology>
    </subcellularLocation>
</comment>
<evidence type="ECO:0000313" key="7">
    <source>
        <dbReference type="EMBL" id="AMS43014.1"/>
    </source>
</evidence>
<dbReference type="CDD" id="cd06580">
    <property type="entry name" value="TM_PBP1_transp_TpRbsC_like"/>
    <property type="match status" value="1"/>
</dbReference>
<evidence type="ECO:0000313" key="10">
    <source>
        <dbReference type="Proteomes" id="UP000577697"/>
    </source>
</evidence>
<keyword evidence="8" id="KW-0762">Sugar transport</keyword>
<dbReference type="AlphaFoldDB" id="A0AAC8YRS8"/>
<dbReference type="Proteomes" id="UP000577697">
    <property type="component" value="Unassembled WGS sequence"/>
</dbReference>
<dbReference type="PANTHER" id="PTHR43370:SF2">
    <property type="entry name" value="ABC TRANSPORTER PERMEASE PROTEIN"/>
    <property type="match status" value="1"/>
</dbReference>
<dbReference type="EMBL" id="JACICB010000003">
    <property type="protein sequence ID" value="MBB3704865.1"/>
    <property type="molecule type" value="Genomic_DNA"/>
</dbReference>
<dbReference type="GO" id="GO:0005886">
    <property type="term" value="C:plasma membrane"/>
    <property type="evidence" value="ECO:0007669"/>
    <property type="project" value="UniProtKB-SubCell"/>
</dbReference>
<keyword evidence="4 6" id="KW-1133">Transmembrane helix</keyword>
<keyword evidence="10" id="KW-1185">Reference proteome</keyword>
<dbReference type="RefSeq" id="WP_067966725.1">
    <property type="nucleotide sequence ID" value="NZ_CP015005.1"/>
</dbReference>
<feature type="transmembrane region" description="Helical" evidence="6">
    <location>
        <begin position="271"/>
        <end position="293"/>
    </location>
</feature>
<reference evidence="7 9" key="1">
    <citation type="submission" date="2016-03" db="EMBL/GenBank/DDBJ databases">
        <title>Complete genome of Aminobacter aminovorans KCTC 2477.</title>
        <authorList>
            <person name="Kim K.M."/>
        </authorList>
    </citation>
    <scope>NUCLEOTIDE SEQUENCE [LARGE SCALE GENOMIC DNA]</scope>
    <source>
        <strain evidence="7 9">KCTC 2477</strain>
    </source>
</reference>
<feature type="transmembrane region" description="Helical" evidence="6">
    <location>
        <begin position="37"/>
        <end position="59"/>
    </location>
</feature>
<dbReference type="KEGG" id="aak:AA2016_4097"/>
<keyword evidence="2" id="KW-1003">Cell membrane</keyword>
<keyword evidence="8" id="KW-0813">Transport</keyword>
<keyword evidence="5 6" id="KW-0472">Membrane</keyword>
<evidence type="ECO:0000256" key="5">
    <source>
        <dbReference type="ARBA" id="ARBA00023136"/>
    </source>
</evidence>
<dbReference type="Proteomes" id="UP000075755">
    <property type="component" value="Chromosome"/>
</dbReference>
<evidence type="ECO:0000256" key="1">
    <source>
        <dbReference type="ARBA" id="ARBA00004651"/>
    </source>
</evidence>
<keyword evidence="3 6" id="KW-0812">Transmembrane</keyword>
<dbReference type="GO" id="GO:0022857">
    <property type="term" value="F:transmembrane transporter activity"/>
    <property type="evidence" value="ECO:0007669"/>
    <property type="project" value="InterPro"/>
</dbReference>
<feature type="transmembrane region" description="Helical" evidence="6">
    <location>
        <begin position="151"/>
        <end position="168"/>
    </location>
</feature>
<protein>
    <submittedName>
        <fullName evidence="7">ABC transporter permease</fullName>
    </submittedName>
    <submittedName>
        <fullName evidence="8">Simple sugar transport system permease protein</fullName>
    </submittedName>
</protein>
<evidence type="ECO:0000313" key="9">
    <source>
        <dbReference type="Proteomes" id="UP000075755"/>
    </source>
</evidence>
<feature type="transmembrane region" description="Helical" evidence="6">
    <location>
        <begin position="66"/>
        <end position="88"/>
    </location>
</feature>
<evidence type="ECO:0000256" key="2">
    <source>
        <dbReference type="ARBA" id="ARBA00022475"/>
    </source>
</evidence>
<dbReference type="InterPro" id="IPR001851">
    <property type="entry name" value="ABC_transp_permease"/>
</dbReference>
<evidence type="ECO:0000313" key="8">
    <source>
        <dbReference type="EMBL" id="MBB3704865.1"/>
    </source>
</evidence>
<sequence>MSGLFQEAIFVSLLAATIRIATPLLLSAMGELVTQRAGIWNVGVEGTMLTGAFIAYIAYAVSGDHLTAFALAISAAMVLGAITAFLSVTLRVDHFITGLGINLLASGVTLFWFRSFVKGKAQPTFDSIGTVPFPYLSDIPVIGSVLFDQRLLTYAAFALVPVVWAFLYRTRTGLELRALGENPAALDTMGLNVVARQYAATIFGSALTGLGGAFLMLGFSDRFVPELSAGRGWLVVVALIAGNWHPLRVTSAVLAFSFLESVATHSQAIGAAVPYQLLLALPYVISIAIIVMARGKSRQPAALGESYSRS</sequence>
<organism evidence="7 9">
    <name type="scientific">Aminobacter aminovorans</name>
    <name type="common">Chelatobacter heintzii</name>
    <dbReference type="NCBI Taxonomy" id="83263"/>
    <lineage>
        <taxon>Bacteria</taxon>
        <taxon>Pseudomonadati</taxon>
        <taxon>Pseudomonadota</taxon>
        <taxon>Alphaproteobacteria</taxon>
        <taxon>Hyphomicrobiales</taxon>
        <taxon>Phyllobacteriaceae</taxon>
        <taxon>Aminobacter</taxon>
    </lineage>
</organism>
<dbReference type="Pfam" id="PF02653">
    <property type="entry name" value="BPD_transp_2"/>
    <property type="match status" value="1"/>
</dbReference>
<reference evidence="8 10" key="2">
    <citation type="submission" date="2020-08" db="EMBL/GenBank/DDBJ databases">
        <title>Genomic Encyclopedia of Type Strains, Phase IV (KMG-IV): sequencing the most valuable type-strain genomes for metagenomic binning, comparative biology and taxonomic classification.</title>
        <authorList>
            <person name="Goeker M."/>
        </authorList>
    </citation>
    <scope>NUCLEOTIDE SEQUENCE [LARGE SCALE GENOMIC DNA]</scope>
    <source>
        <strain evidence="8 10">DSM 10368</strain>
    </source>
</reference>
<dbReference type="PANTHER" id="PTHR43370">
    <property type="entry name" value="SUGAR ABC TRANSPORTER INTEGRAL MEMBRANE PROTEIN-RELATED"/>
    <property type="match status" value="1"/>
</dbReference>
<name>A0AAC8YRS8_AMIAI</name>
<evidence type="ECO:0000256" key="3">
    <source>
        <dbReference type="ARBA" id="ARBA00022692"/>
    </source>
</evidence>
<feature type="transmembrane region" description="Helical" evidence="6">
    <location>
        <begin position="94"/>
        <end position="113"/>
    </location>
</feature>
<feature type="transmembrane region" description="Helical" evidence="6">
    <location>
        <begin position="198"/>
        <end position="220"/>
    </location>
</feature>
<accession>A0AAC8YRS8</accession>
<evidence type="ECO:0000256" key="6">
    <source>
        <dbReference type="SAM" id="Phobius"/>
    </source>
</evidence>
<proteinExistence type="predicted"/>
<gene>
    <name evidence="7" type="ORF">AA2016_4097</name>
    <name evidence="8" type="ORF">FHS67_001168</name>
</gene>
<evidence type="ECO:0000256" key="4">
    <source>
        <dbReference type="ARBA" id="ARBA00022989"/>
    </source>
</evidence>
<dbReference type="EMBL" id="CP015005">
    <property type="protein sequence ID" value="AMS43014.1"/>
    <property type="molecule type" value="Genomic_DNA"/>
</dbReference>